<dbReference type="GO" id="GO:0005549">
    <property type="term" value="F:odorant binding"/>
    <property type="evidence" value="ECO:0007669"/>
    <property type="project" value="InterPro"/>
</dbReference>
<organism evidence="11">
    <name type="scientific">Bradysia odoriphaga</name>
    <dbReference type="NCBI Taxonomy" id="1564500"/>
    <lineage>
        <taxon>Eukaryota</taxon>
        <taxon>Metazoa</taxon>
        <taxon>Ecdysozoa</taxon>
        <taxon>Arthropoda</taxon>
        <taxon>Hexapoda</taxon>
        <taxon>Insecta</taxon>
        <taxon>Pterygota</taxon>
        <taxon>Neoptera</taxon>
        <taxon>Endopterygota</taxon>
        <taxon>Diptera</taxon>
        <taxon>Nematocera</taxon>
        <taxon>Sciaroidea</taxon>
        <taxon>Sciaridae</taxon>
        <taxon>Bradysia</taxon>
    </lineage>
</organism>
<keyword evidence="7 10" id="KW-0472">Membrane</keyword>
<feature type="transmembrane region" description="Helical" evidence="10">
    <location>
        <begin position="38"/>
        <end position="58"/>
    </location>
</feature>
<feature type="transmembrane region" description="Helical" evidence="10">
    <location>
        <begin position="257"/>
        <end position="275"/>
    </location>
</feature>
<keyword evidence="3 10" id="KW-0716">Sensory transduction</keyword>
<keyword evidence="6 10" id="KW-1133">Transmembrane helix</keyword>
<evidence type="ECO:0000256" key="10">
    <source>
        <dbReference type="RuleBase" id="RU351113"/>
    </source>
</evidence>
<feature type="transmembrane region" description="Helical" evidence="10">
    <location>
        <begin position="64"/>
        <end position="86"/>
    </location>
</feature>
<evidence type="ECO:0000256" key="6">
    <source>
        <dbReference type="ARBA" id="ARBA00022989"/>
    </source>
</evidence>
<keyword evidence="9 10" id="KW-0807">Transducer</keyword>
<evidence type="ECO:0000256" key="4">
    <source>
        <dbReference type="ARBA" id="ARBA00022692"/>
    </source>
</evidence>
<feature type="transmembrane region" description="Helical" evidence="10">
    <location>
        <begin position="287"/>
        <end position="308"/>
    </location>
</feature>
<evidence type="ECO:0000256" key="1">
    <source>
        <dbReference type="ARBA" id="ARBA00004651"/>
    </source>
</evidence>
<evidence type="ECO:0000256" key="3">
    <source>
        <dbReference type="ARBA" id="ARBA00022606"/>
    </source>
</evidence>
<evidence type="ECO:0000256" key="8">
    <source>
        <dbReference type="ARBA" id="ARBA00023170"/>
    </source>
</evidence>
<dbReference type="EMBL" id="MK248998">
    <property type="protein sequence ID" value="QGW45412.1"/>
    <property type="molecule type" value="mRNA"/>
</dbReference>
<dbReference type="GO" id="GO:0004984">
    <property type="term" value="F:olfactory receptor activity"/>
    <property type="evidence" value="ECO:0007669"/>
    <property type="project" value="InterPro"/>
</dbReference>
<dbReference type="Pfam" id="PF02949">
    <property type="entry name" value="7tm_6"/>
    <property type="match status" value="1"/>
</dbReference>
<evidence type="ECO:0000256" key="9">
    <source>
        <dbReference type="ARBA" id="ARBA00023224"/>
    </source>
</evidence>
<dbReference type="AlphaFoldDB" id="A0A6B9CEP4"/>
<dbReference type="PANTHER" id="PTHR21137:SF35">
    <property type="entry name" value="ODORANT RECEPTOR 19A-RELATED"/>
    <property type="match status" value="1"/>
</dbReference>
<keyword evidence="8 10" id="KW-0675">Receptor</keyword>
<dbReference type="InterPro" id="IPR004117">
    <property type="entry name" value="7tm6_olfct_rcpt"/>
</dbReference>
<comment type="caution">
    <text evidence="10">Lacks conserved residue(s) required for the propagation of feature annotation.</text>
</comment>
<dbReference type="GO" id="GO:0005886">
    <property type="term" value="C:plasma membrane"/>
    <property type="evidence" value="ECO:0007669"/>
    <property type="project" value="UniProtKB-SubCell"/>
</dbReference>
<comment type="similarity">
    <text evidence="10">Belongs to the insect chemoreceptor superfamily. Heteromeric odorant receptor channel (TC 1.A.69) family.</text>
</comment>
<proteinExistence type="evidence at transcript level"/>
<evidence type="ECO:0000256" key="5">
    <source>
        <dbReference type="ARBA" id="ARBA00022725"/>
    </source>
</evidence>
<feature type="transmembrane region" description="Helical" evidence="10">
    <location>
        <begin position="166"/>
        <end position="194"/>
    </location>
</feature>
<protein>
    <recommendedName>
        <fullName evidence="10">Odorant receptor</fullName>
    </recommendedName>
</protein>
<keyword evidence="5 10" id="KW-0552">Olfaction</keyword>
<keyword evidence="2" id="KW-1003">Cell membrane</keyword>
<accession>A0A6B9CEP4</accession>
<dbReference type="PANTHER" id="PTHR21137">
    <property type="entry name" value="ODORANT RECEPTOR"/>
    <property type="match status" value="1"/>
</dbReference>
<comment type="subcellular location">
    <subcellularLocation>
        <location evidence="1 10">Cell membrane</location>
        <topology evidence="1 10">Multi-pass membrane protein</topology>
    </subcellularLocation>
</comment>
<name>A0A6B9CEP4_9DIPT</name>
<evidence type="ECO:0000256" key="7">
    <source>
        <dbReference type="ARBA" id="ARBA00023136"/>
    </source>
</evidence>
<feature type="transmembrane region" description="Helical" evidence="10">
    <location>
        <begin position="123"/>
        <end position="146"/>
    </location>
</feature>
<evidence type="ECO:0000256" key="2">
    <source>
        <dbReference type="ARBA" id="ARBA00022475"/>
    </source>
</evidence>
<keyword evidence="4 10" id="KW-0812">Transmembrane</keyword>
<evidence type="ECO:0000313" key="11">
    <source>
        <dbReference type="EMBL" id="QGW45412.1"/>
    </source>
</evidence>
<reference evidence="11" key="1">
    <citation type="submission" date="2018-11" db="EMBL/GenBank/DDBJ databases">
        <authorList>
            <person name="Zhao Y."/>
            <person name="Mu W."/>
            <person name="Zhou C."/>
        </authorList>
    </citation>
    <scope>NUCLEOTIDE SEQUENCE</scope>
</reference>
<sequence length="382" mass="44314">MRNIELNRMLRQVTKVFYFLRIWRRDEESDTFKIGRKFVFLLYYVLFQIFLVTCSVLSPDANESIFLASIQVLLSVVTIKLTCLLWNRNDINSLVFDPITTHLTLEEDNAAVDKDIKVFMKFVHCYVAMLCFSAISYVFGTLPMLTNDRKLPFFISYRLEGQYSEHAYWIAYVFLISEIWLGMICTLINILIWYAMFNYSLEYETIGGQMKNLGKDRVARLQFCERTDFHRDLIQVIRNHRHLSKTIGRFQSCFSKLFTVQIATSGLTICVSAYILANSSTENVPQILIFAIILIYAIFEILVVMYLANNIHVTSAKLSYCLFESNWIGQPTASIKCIIILGEVIRQPQQLVILKVVPVDLDTFSVIMKGAYNLFNILQNLN</sequence>
<dbReference type="GO" id="GO:0007165">
    <property type="term" value="P:signal transduction"/>
    <property type="evidence" value="ECO:0007669"/>
    <property type="project" value="UniProtKB-KW"/>
</dbReference>